<evidence type="ECO:0000256" key="2">
    <source>
        <dbReference type="ARBA" id="ARBA00023315"/>
    </source>
</evidence>
<dbReference type="PANTHER" id="PTHR43877:SF2">
    <property type="entry name" value="AMINOALKYLPHOSPHONATE N-ACETYLTRANSFERASE-RELATED"/>
    <property type="match status" value="1"/>
</dbReference>
<proteinExistence type="predicted"/>
<dbReference type="PANTHER" id="PTHR43877">
    <property type="entry name" value="AMINOALKYLPHOSPHONATE N-ACETYLTRANSFERASE-RELATED-RELATED"/>
    <property type="match status" value="1"/>
</dbReference>
<keyword evidence="1" id="KW-0808">Transferase</keyword>
<dbReference type="PROSITE" id="PS51186">
    <property type="entry name" value="GNAT"/>
    <property type="match status" value="1"/>
</dbReference>
<dbReference type="InterPro" id="IPR000182">
    <property type="entry name" value="GNAT_dom"/>
</dbReference>
<dbReference type="EMBL" id="BAAAOG010000001">
    <property type="protein sequence ID" value="GAA1947828.1"/>
    <property type="molecule type" value="Genomic_DNA"/>
</dbReference>
<reference evidence="5" key="1">
    <citation type="journal article" date="2019" name="Int. J. Syst. Evol. Microbiol.">
        <title>The Global Catalogue of Microorganisms (GCM) 10K type strain sequencing project: providing services to taxonomists for standard genome sequencing and annotation.</title>
        <authorList>
            <consortium name="The Broad Institute Genomics Platform"/>
            <consortium name="The Broad Institute Genome Sequencing Center for Infectious Disease"/>
            <person name="Wu L."/>
            <person name="Ma J."/>
        </authorList>
    </citation>
    <scope>NUCLEOTIDE SEQUENCE [LARGE SCALE GENOMIC DNA]</scope>
    <source>
        <strain evidence="5">JCM 14901</strain>
    </source>
</reference>
<name>A0ABP5BPA2_9MICO</name>
<evidence type="ECO:0000259" key="3">
    <source>
        <dbReference type="PROSITE" id="PS51186"/>
    </source>
</evidence>
<dbReference type="SUPFAM" id="SSF55729">
    <property type="entry name" value="Acyl-CoA N-acyltransferases (Nat)"/>
    <property type="match status" value="1"/>
</dbReference>
<dbReference type="CDD" id="cd04301">
    <property type="entry name" value="NAT_SF"/>
    <property type="match status" value="1"/>
</dbReference>
<dbReference type="InterPro" id="IPR050832">
    <property type="entry name" value="Bact_Acetyltransf"/>
</dbReference>
<organism evidence="4 5">
    <name type="scientific">Microbacterium deminutum</name>
    <dbReference type="NCBI Taxonomy" id="344164"/>
    <lineage>
        <taxon>Bacteria</taxon>
        <taxon>Bacillati</taxon>
        <taxon>Actinomycetota</taxon>
        <taxon>Actinomycetes</taxon>
        <taxon>Micrococcales</taxon>
        <taxon>Microbacteriaceae</taxon>
        <taxon>Microbacterium</taxon>
    </lineage>
</organism>
<dbReference type="InterPro" id="IPR016181">
    <property type="entry name" value="Acyl_CoA_acyltransferase"/>
</dbReference>
<feature type="domain" description="N-acetyltransferase" evidence="3">
    <location>
        <begin position="30"/>
        <end position="186"/>
    </location>
</feature>
<evidence type="ECO:0000256" key="1">
    <source>
        <dbReference type="ARBA" id="ARBA00022679"/>
    </source>
</evidence>
<dbReference type="Proteomes" id="UP001499933">
    <property type="component" value="Unassembled WGS sequence"/>
</dbReference>
<sequence>MATRVVMGTILGGRSAAARPIGAAYAGGVVSLRPSPVDAPDAHALLVAYFTSREIGFAHQNVVYTATFPDPAVFQPPAGVFVLVEDEHAGPVGCGGIRLIPDGPLGRRYEVKHLYLSPQTRGRGWGRLLLDDLERRAIAFGARELVLDTHHSLEAAGGLYATSGFVEIEPYNDNPNATRWYAKTLVGAGAPEGADGPGRYTG</sequence>
<dbReference type="Gene3D" id="3.40.630.30">
    <property type="match status" value="1"/>
</dbReference>
<accession>A0ABP5BPA2</accession>
<keyword evidence="5" id="KW-1185">Reference proteome</keyword>
<protein>
    <recommendedName>
        <fullName evidence="3">N-acetyltransferase domain-containing protein</fullName>
    </recommendedName>
</protein>
<evidence type="ECO:0000313" key="5">
    <source>
        <dbReference type="Proteomes" id="UP001499933"/>
    </source>
</evidence>
<gene>
    <name evidence="4" type="ORF">GCM10009776_07280</name>
</gene>
<keyword evidence="2" id="KW-0012">Acyltransferase</keyword>
<comment type="caution">
    <text evidence="4">The sequence shown here is derived from an EMBL/GenBank/DDBJ whole genome shotgun (WGS) entry which is preliminary data.</text>
</comment>
<dbReference type="Pfam" id="PF00583">
    <property type="entry name" value="Acetyltransf_1"/>
    <property type="match status" value="1"/>
</dbReference>
<evidence type="ECO:0000313" key="4">
    <source>
        <dbReference type="EMBL" id="GAA1947828.1"/>
    </source>
</evidence>